<evidence type="ECO:0000256" key="6">
    <source>
        <dbReference type="ARBA" id="ARBA00023136"/>
    </source>
</evidence>
<reference evidence="9 10" key="1">
    <citation type="submission" date="2020-10" db="EMBL/GenBank/DDBJ databases">
        <title>The Coptis chinensis genome and diversification of protoberbering-type alkaloids.</title>
        <authorList>
            <person name="Wang B."/>
            <person name="Shu S."/>
            <person name="Song C."/>
            <person name="Liu Y."/>
        </authorList>
    </citation>
    <scope>NUCLEOTIDE SEQUENCE [LARGE SCALE GENOMIC DNA]</scope>
    <source>
        <strain evidence="9">HL-2020</strain>
        <tissue evidence="9">Leaf</tissue>
    </source>
</reference>
<keyword evidence="10" id="KW-1185">Reference proteome</keyword>
<comment type="similarity">
    <text evidence="2">Belongs to the major facilitator superfamily. Sugar transporter (TC 2.A.1.1) family.</text>
</comment>
<dbReference type="InterPro" id="IPR005828">
    <property type="entry name" value="MFS_sugar_transport-like"/>
</dbReference>
<feature type="transmembrane region" description="Helical" evidence="8">
    <location>
        <begin position="93"/>
        <end position="117"/>
    </location>
</feature>
<organism evidence="9 10">
    <name type="scientific">Coptis chinensis</name>
    <dbReference type="NCBI Taxonomy" id="261450"/>
    <lineage>
        <taxon>Eukaryota</taxon>
        <taxon>Viridiplantae</taxon>
        <taxon>Streptophyta</taxon>
        <taxon>Embryophyta</taxon>
        <taxon>Tracheophyta</taxon>
        <taxon>Spermatophyta</taxon>
        <taxon>Magnoliopsida</taxon>
        <taxon>Ranunculales</taxon>
        <taxon>Ranunculaceae</taxon>
        <taxon>Coptidoideae</taxon>
        <taxon>Coptis</taxon>
    </lineage>
</organism>
<feature type="compositionally biased region" description="Low complexity" evidence="7">
    <location>
        <begin position="262"/>
        <end position="276"/>
    </location>
</feature>
<feature type="region of interest" description="Disordered" evidence="7">
    <location>
        <begin position="262"/>
        <end position="299"/>
    </location>
</feature>
<keyword evidence="6 8" id="KW-0472">Membrane</keyword>
<dbReference type="Proteomes" id="UP000631114">
    <property type="component" value="Unassembled WGS sequence"/>
</dbReference>
<keyword evidence="4 8" id="KW-0812">Transmembrane</keyword>
<dbReference type="PANTHER" id="PTHR23500">
    <property type="entry name" value="SOLUTE CARRIER FAMILY 2, FACILITATED GLUCOSE TRANSPORTER"/>
    <property type="match status" value="1"/>
</dbReference>
<dbReference type="SUPFAM" id="SSF103473">
    <property type="entry name" value="MFS general substrate transporter"/>
    <property type="match status" value="1"/>
</dbReference>
<feature type="compositionally biased region" description="Low complexity" evidence="7">
    <location>
        <begin position="193"/>
        <end position="206"/>
    </location>
</feature>
<evidence type="ECO:0000256" key="8">
    <source>
        <dbReference type="SAM" id="Phobius"/>
    </source>
</evidence>
<feature type="compositionally biased region" description="Basic residues" evidence="7">
    <location>
        <begin position="277"/>
        <end position="299"/>
    </location>
</feature>
<gene>
    <name evidence="9" type="ORF">IFM89_021434</name>
</gene>
<evidence type="ECO:0000256" key="4">
    <source>
        <dbReference type="ARBA" id="ARBA00022692"/>
    </source>
</evidence>
<dbReference type="Pfam" id="PF00083">
    <property type="entry name" value="Sugar_tr"/>
    <property type="match status" value="2"/>
</dbReference>
<dbReference type="GO" id="GO:0015144">
    <property type="term" value="F:carbohydrate transmembrane transporter activity"/>
    <property type="evidence" value="ECO:0007669"/>
    <property type="project" value="InterPro"/>
</dbReference>
<evidence type="ECO:0008006" key="11">
    <source>
        <dbReference type="Google" id="ProtNLM"/>
    </source>
</evidence>
<dbReference type="InterPro" id="IPR036259">
    <property type="entry name" value="MFS_trans_sf"/>
</dbReference>
<dbReference type="PANTHER" id="PTHR23500:SF525">
    <property type="entry name" value="HEXOSE CARRIER PROTEIN HEX6-LIKE"/>
    <property type="match status" value="1"/>
</dbReference>
<evidence type="ECO:0000313" key="9">
    <source>
        <dbReference type="EMBL" id="KAF9610241.1"/>
    </source>
</evidence>
<dbReference type="EMBL" id="JADFTS010000004">
    <property type="protein sequence ID" value="KAF9610241.1"/>
    <property type="molecule type" value="Genomic_DNA"/>
</dbReference>
<evidence type="ECO:0000256" key="2">
    <source>
        <dbReference type="ARBA" id="ARBA00010992"/>
    </source>
</evidence>
<feature type="compositionally biased region" description="Basic residues" evidence="7">
    <location>
        <begin position="207"/>
        <end position="222"/>
    </location>
</feature>
<dbReference type="GO" id="GO:0016020">
    <property type="term" value="C:membrane"/>
    <property type="evidence" value="ECO:0007669"/>
    <property type="project" value="UniProtKB-SubCell"/>
</dbReference>
<feature type="transmembrane region" description="Helical" evidence="8">
    <location>
        <begin position="42"/>
        <end position="61"/>
    </location>
</feature>
<dbReference type="Gene3D" id="1.20.1250.20">
    <property type="entry name" value="MFS general substrate transporter like domains"/>
    <property type="match status" value="2"/>
</dbReference>
<dbReference type="AlphaFoldDB" id="A0A835M4B5"/>
<protein>
    <recommendedName>
        <fullName evidence="11">Major facilitator superfamily (MFS) profile domain-containing protein</fullName>
    </recommendedName>
</protein>
<evidence type="ECO:0000256" key="5">
    <source>
        <dbReference type="ARBA" id="ARBA00022989"/>
    </source>
</evidence>
<evidence type="ECO:0000256" key="1">
    <source>
        <dbReference type="ARBA" id="ARBA00004370"/>
    </source>
</evidence>
<accession>A0A835M4B5</accession>
<name>A0A835M4B5_9MAGN</name>
<evidence type="ECO:0000256" key="3">
    <source>
        <dbReference type="ARBA" id="ARBA00022448"/>
    </source>
</evidence>
<keyword evidence="5 8" id="KW-1133">Transmembrane helix</keyword>
<sequence>MTSSDVYIFILGRVFASIGIGLASQVIPRYNTEIAFSKRRKIVDVVFQVSVLFGVALGNILNDMATEWPWGWRIATLGPRGWMSEGFPPSMDWVGSIASSCTNLFLTLVLAQVTVLALCYIRGWVFIIFSVFNLLGGFFVYLFLPETTGRSSGIELSKHRIWRRYVQNDEIGKFKIRREYRFRICTEYTTAPPVTHHTHTAAPPATHHTHTATHTRTQQHHTLHTAHSTLNTQHSALCTQPQPHTLHTALCSLNNQHTATTTATTAHSTLQSQQSAHSHHHSHHSTQHTAHSAHSHHHYHHSTLCTQHCALSTLHTAHSTLNTQPPPPAPAAIDNY</sequence>
<dbReference type="OrthoDB" id="6612291at2759"/>
<dbReference type="InterPro" id="IPR045262">
    <property type="entry name" value="STP/PLT_plant"/>
</dbReference>
<feature type="region of interest" description="Disordered" evidence="7">
    <location>
        <begin position="193"/>
        <end position="222"/>
    </location>
</feature>
<feature type="transmembrane region" description="Helical" evidence="8">
    <location>
        <begin position="124"/>
        <end position="144"/>
    </location>
</feature>
<keyword evidence="3" id="KW-0813">Transport</keyword>
<evidence type="ECO:0000313" key="10">
    <source>
        <dbReference type="Proteomes" id="UP000631114"/>
    </source>
</evidence>
<proteinExistence type="inferred from homology"/>
<comment type="subcellular location">
    <subcellularLocation>
        <location evidence="1">Membrane</location>
    </subcellularLocation>
</comment>
<evidence type="ECO:0000256" key="7">
    <source>
        <dbReference type="SAM" id="MobiDB-lite"/>
    </source>
</evidence>
<feature type="transmembrane region" description="Helical" evidence="8">
    <location>
        <begin position="6"/>
        <end position="30"/>
    </location>
</feature>
<comment type="caution">
    <text evidence="9">The sequence shown here is derived from an EMBL/GenBank/DDBJ whole genome shotgun (WGS) entry which is preliminary data.</text>
</comment>